<comment type="caution">
    <text evidence="2">The sequence shown here is derived from an EMBL/GenBank/DDBJ whole genome shotgun (WGS) entry which is preliminary data.</text>
</comment>
<feature type="non-terminal residue" evidence="2">
    <location>
        <position position="1"/>
    </location>
</feature>
<dbReference type="Proteomes" id="UP000749559">
    <property type="component" value="Unassembled WGS sequence"/>
</dbReference>
<proteinExistence type="predicted"/>
<name>A0A8S4PSG8_OWEFU</name>
<dbReference type="OrthoDB" id="10045473at2759"/>
<keyword evidence="3" id="KW-1185">Reference proteome</keyword>
<feature type="region of interest" description="Disordered" evidence="1">
    <location>
        <begin position="142"/>
        <end position="226"/>
    </location>
</feature>
<feature type="region of interest" description="Disordered" evidence="1">
    <location>
        <begin position="109"/>
        <end position="130"/>
    </location>
</feature>
<feature type="compositionally biased region" description="Polar residues" evidence="1">
    <location>
        <begin position="142"/>
        <end position="151"/>
    </location>
</feature>
<feature type="region of interest" description="Disordered" evidence="1">
    <location>
        <begin position="35"/>
        <end position="67"/>
    </location>
</feature>
<sequence length="226" mass="24419">HTLQSNSIHIQSNNLQSNNLYQHLQRLQLQQFPVVGSPTSRNSPPTYSPLLPRGSTDSPPPSGGATAQNFILQNLSPQHRNSPPPNFQNLHMIKEQDSLDSSDKDLDLEEMSRSSNGGGQEGKQSAFGQNPQISITDAQGQSTLMTSSQDSVELDESGGQEAGTTPDVAPDSPDSDGMETGSPPAPSTPILDDSLPMMGLFSTGRPTTNHVSRPNSLQQRHRRYHT</sequence>
<feature type="compositionally biased region" description="Polar residues" evidence="1">
    <location>
        <begin position="204"/>
        <end position="218"/>
    </location>
</feature>
<evidence type="ECO:0000313" key="3">
    <source>
        <dbReference type="Proteomes" id="UP000749559"/>
    </source>
</evidence>
<feature type="non-terminal residue" evidence="2">
    <location>
        <position position="226"/>
    </location>
</feature>
<reference evidence="2" key="1">
    <citation type="submission" date="2022-03" db="EMBL/GenBank/DDBJ databases">
        <authorList>
            <person name="Martin C."/>
        </authorList>
    </citation>
    <scope>NUCLEOTIDE SEQUENCE</scope>
</reference>
<accession>A0A8S4PSG8</accession>
<gene>
    <name evidence="2" type="ORF">OFUS_LOCUS21329</name>
</gene>
<organism evidence="2 3">
    <name type="scientific">Owenia fusiformis</name>
    <name type="common">Polychaete worm</name>
    <dbReference type="NCBI Taxonomy" id="6347"/>
    <lineage>
        <taxon>Eukaryota</taxon>
        <taxon>Metazoa</taxon>
        <taxon>Spiralia</taxon>
        <taxon>Lophotrochozoa</taxon>
        <taxon>Annelida</taxon>
        <taxon>Polychaeta</taxon>
        <taxon>Sedentaria</taxon>
        <taxon>Canalipalpata</taxon>
        <taxon>Sabellida</taxon>
        <taxon>Oweniida</taxon>
        <taxon>Oweniidae</taxon>
        <taxon>Owenia</taxon>
    </lineage>
</organism>
<evidence type="ECO:0000313" key="2">
    <source>
        <dbReference type="EMBL" id="CAH1796977.1"/>
    </source>
</evidence>
<dbReference type="AlphaFoldDB" id="A0A8S4PSG8"/>
<evidence type="ECO:0000256" key="1">
    <source>
        <dbReference type="SAM" id="MobiDB-lite"/>
    </source>
</evidence>
<dbReference type="EMBL" id="CAIIXF020000010">
    <property type="protein sequence ID" value="CAH1796977.1"/>
    <property type="molecule type" value="Genomic_DNA"/>
</dbReference>
<protein>
    <submittedName>
        <fullName evidence="2">Uncharacterized protein</fullName>
    </submittedName>
</protein>